<dbReference type="PANTHER" id="PTHR12526:SF600">
    <property type="entry name" value="GLYCOSYL TRANSFERASE GROUP 1"/>
    <property type="match status" value="1"/>
</dbReference>
<evidence type="ECO:0008006" key="3">
    <source>
        <dbReference type="Google" id="ProtNLM"/>
    </source>
</evidence>
<dbReference type="AlphaFoldDB" id="A0A2D0AX44"/>
<dbReference type="Pfam" id="PF13692">
    <property type="entry name" value="Glyco_trans_1_4"/>
    <property type="match status" value="1"/>
</dbReference>
<reference evidence="1 2" key="1">
    <citation type="submission" date="2017-03" db="EMBL/GenBank/DDBJ databases">
        <title>Whole genome sequence of Micromonospora wenchangensis, isolated from mangrove soil.</title>
        <authorList>
            <person name="Yang H."/>
        </authorList>
    </citation>
    <scope>NUCLEOTIDE SEQUENCE [LARGE SCALE GENOMIC DNA]</scope>
    <source>
        <strain evidence="1 2">CCTCC AA 2012002</strain>
    </source>
</reference>
<evidence type="ECO:0000313" key="2">
    <source>
        <dbReference type="Proteomes" id="UP000197174"/>
    </source>
</evidence>
<comment type="caution">
    <text evidence="1">The sequence shown here is derived from an EMBL/GenBank/DDBJ whole genome shotgun (WGS) entry which is preliminary data.</text>
</comment>
<organism evidence="1 2">
    <name type="scientific">Micromonospora wenchangensis</name>
    <dbReference type="NCBI Taxonomy" id="1185415"/>
    <lineage>
        <taxon>Bacteria</taxon>
        <taxon>Bacillati</taxon>
        <taxon>Actinomycetota</taxon>
        <taxon>Actinomycetes</taxon>
        <taxon>Micromonosporales</taxon>
        <taxon>Micromonosporaceae</taxon>
        <taxon>Micromonospora</taxon>
    </lineage>
</organism>
<dbReference type="Gene3D" id="3.40.50.2000">
    <property type="entry name" value="Glycogen Phosphorylase B"/>
    <property type="match status" value="1"/>
</dbReference>
<gene>
    <name evidence="1" type="ORF">B5D80_04335</name>
</gene>
<dbReference type="Proteomes" id="UP000197174">
    <property type="component" value="Unassembled WGS sequence"/>
</dbReference>
<dbReference type="EMBL" id="MZMV01000005">
    <property type="protein sequence ID" value="OWV11523.1"/>
    <property type="molecule type" value="Genomic_DNA"/>
</dbReference>
<dbReference type="PANTHER" id="PTHR12526">
    <property type="entry name" value="GLYCOSYLTRANSFERASE"/>
    <property type="match status" value="1"/>
</dbReference>
<proteinExistence type="predicted"/>
<sequence length="386" mass="42150">MSDLTARRQPTLDSDPVRTAMPWAVLFSGTPWVGGAHRQHALARELTTEHHVMFVDPPGQRPRWQATVTQVDRALWHAVPPTAVPLGRHLPPGNEINRWVAAGALRRWLHHHGGRIRLLWMDEDLAAPCADRLPAAAVVYDATDLDWTFTRWWNRRHLRRNLARALTAADLVLASSSALPERMPLLGPVPVVLPNGCDPTHFAVDGPVAPLVACLRGPIVGYCGAVDTRAFDADLVAAVARARPHWTFLLIGPSTRSGRAPLRGLDNVILTGPVGYTDIPALLRGCDVTVIPYRVGGLIDYVHPKKCYEYLALGKPVVATALPALRKLEGLVRIAAGPAAFTEALATELDTAAVPEQIARRRAVAAANSWAHRGQRLRNLLEGLPR</sequence>
<name>A0A2D0AX44_9ACTN</name>
<evidence type="ECO:0000313" key="1">
    <source>
        <dbReference type="EMBL" id="OWV11523.1"/>
    </source>
</evidence>
<keyword evidence="2" id="KW-1185">Reference proteome</keyword>
<dbReference type="SUPFAM" id="SSF53756">
    <property type="entry name" value="UDP-Glycosyltransferase/glycogen phosphorylase"/>
    <property type="match status" value="1"/>
</dbReference>
<accession>A0A2D0AX44</accession>
<protein>
    <recommendedName>
        <fullName evidence="3">Glycosyl transferase family 1</fullName>
    </recommendedName>
</protein>
<dbReference type="GO" id="GO:0016757">
    <property type="term" value="F:glycosyltransferase activity"/>
    <property type="evidence" value="ECO:0007669"/>
    <property type="project" value="TreeGrafter"/>
</dbReference>